<gene>
    <name evidence="1" type="ORF">QFZ49_003611</name>
</gene>
<comment type="caution">
    <text evidence="1">The sequence shown here is derived from an EMBL/GenBank/DDBJ whole genome shotgun (WGS) entry which is preliminary data.</text>
</comment>
<evidence type="ECO:0000313" key="2">
    <source>
        <dbReference type="Proteomes" id="UP001223072"/>
    </source>
</evidence>
<name>A0ABU0RNV3_9ACTN</name>
<protein>
    <submittedName>
        <fullName evidence="1">Uncharacterized protein</fullName>
    </submittedName>
</protein>
<dbReference type="EMBL" id="JAUSZS010000004">
    <property type="protein sequence ID" value="MDQ0933671.1"/>
    <property type="molecule type" value="Genomic_DNA"/>
</dbReference>
<sequence length="81" mass="8923">MRLSAYAIRYVDSAAQRKATLAGAQRTSLEELEKWLSLNPFGAPAISNRDNSWSAPFQGGFITYVVSNRHVVINVVDLVAL</sequence>
<proteinExistence type="predicted"/>
<accession>A0ABU0RNV3</accession>
<dbReference type="Proteomes" id="UP001223072">
    <property type="component" value="Unassembled WGS sequence"/>
</dbReference>
<keyword evidence="2" id="KW-1185">Reference proteome</keyword>
<reference evidence="1 2" key="1">
    <citation type="submission" date="2023-07" db="EMBL/GenBank/DDBJ databases">
        <title>Comparative genomics of wheat-associated soil bacteria to identify genetic determinants of phenazine resistance.</title>
        <authorList>
            <person name="Mouncey N."/>
        </authorList>
    </citation>
    <scope>NUCLEOTIDE SEQUENCE [LARGE SCALE GENOMIC DNA]</scope>
    <source>
        <strain evidence="1 2">W2I16</strain>
    </source>
</reference>
<dbReference type="RefSeq" id="WP_307627414.1">
    <property type="nucleotide sequence ID" value="NZ_JAUSZS010000004.1"/>
</dbReference>
<organism evidence="1 2">
    <name type="scientific">Streptomyces turgidiscabies</name>
    <dbReference type="NCBI Taxonomy" id="85558"/>
    <lineage>
        <taxon>Bacteria</taxon>
        <taxon>Bacillati</taxon>
        <taxon>Actinomycetota</taxon>
        <taxon>Actinomycetes</taxon>
        <taxon>Kitasatosporales</taxon>
        <taxon>Streptomycetaceae</taxon>
        <taxon>Streptomyces</taxon>
    </lineage>
</organism>
<evidence type="ECO:0000313" key="1">
    <source>
        <dbReference type="EMBL" id="MDQ0933671.1"/>
    </source>
</evidence>